<reference evidence="1 2" key="1">
    <citation type="submission" date="2013-11" db="EMBL/GenBank/DDBJ databases">
        <title>Opisthorchis viverrini - life in the bile duct.</title>
        <authorList>
            <person name="Young N.D."/>
            <person name="Nagarajan N."/>
            <person name="Lin S.J."/>
            <person name="Korhonen P.K."/>
            <person name="Jex A.R."/>
            <person name="Hall R.S."/>
            <person name="Safavi-Hemami H."/>
            <person name="Kaewkong W."/>
            <person name="Bertrand D."/>
            <person name="Gao S."/>
            <person name="Seet Q."/>
            <person name="Wongkham S."/>
            <person name="Teh B.T."/>
            <person name="Wongkham C."/>
            <person name="Intapan P.M."/>
            <person name="Maleewong W."/>
            <person name="Yang X."/>
            <person name="Hu M."/>
            <person name="Wang Z."/>
            <person name="Hofmann A."/>
            <person name="Sternberg P.W."/>
            <person name="Tan P."/>
            <person name="Wang J."/>
            <person name="Gasser R.B."/>
        </authorList>
    </citation>
    <scope>NUCLEOTIDE SEQUENCE [LARGE SCALE GENOMIC DNA]</scope>
</reference>
<accession>A0A074ZBZ4</accession>
<dbReference type="EMBL" id="KL596864">
    <property type="protein sequence ID" value="KER23117.1"/>
    <property type="molecule type" value="Genomic_DNA"/>
</dbReference>
<protein>
    <submittedName>
        <fullName evidence="1">Uncharacterized protein</fullName>
    </submittedName>
</protein>
<proteinExistence type="predicted"/>
<organism evidence="1 2">
    <name type="scientific">Opisthorchis viverrini</name>
    <name type="common">Southeast Asian liver fluke</name>
    <dbReference type="NCBI Taxonomy" id="6198"/>
    <lineage>
        <taxon>Eukaryota</taxon>
        <taxon>Metazoa</taxon>
        <taxon>Spiralia</taxon>
        <taxon>Lophotrochozoa</taxon>
        <taxon>Platyhelminthes</taxon>
        <taxon>Trematoda</taxon>
        <taxon>Digenea</taxon>
        <taxon>Opisthorchiida</taxon>
        <taxon>Opisthorchiata</taxon>
        <taxon>Opisthorchiidae</taxon>
        <taxon>Opisthorchis</taxon>
    </lineage>
</organism>
<dbReference type="GeneID" id="20323104"/>
<evidence type="ECO:0000313" key="2">
    <source>
        <dbReference type="Proteomes" id="UP000054324"/>
    </source>
</evidence>
<dbReference type="AlphaFoldDB" id="A0A074ZBZ4"/>
<dbReference type="Proteomes" id="UP000054324">
    <property type="component" value="Unassembled WGS sequence"/>
</dbReference>
<keyword evidence="2" id="KW-1185">Reference proteome</keyword>
<name>A0A074ZBZ4_OPIVI</name>
<sequence>MRSYLAHLPKSSERNCGSYNHCTASTWLLQLAMMMMINRQTIFPASVHVKTNTKGAKGLLTPKTKSGTVVQRFVYIASRPDAGPANVPNFGPTSSGPGFSAVAAPKDVRYSGIRVDSCLTALEKIAK</sequence>
<dbReference type="RefSeq" id="XP_009173128.1">
    <property type="nucleotide sequence ID" value="XM_009174864.1"/>
</dbReference>
<evidence type="ECO:0000313" key="1">
    <source>
        <dbReference type="EMBL" id="KER23117.1"/>
    </source>
</evidence>
<gene>
    <name evidence="1" type="ORF">T265_08925</name>
</gene>
<dbReference type="KEGG" id="ovi:T265_08925"/>
<dbReference type="CTD" id="20323104"/>